<keyword evidence="1" id="KW-0175">Coiled coil</keyword>
<dbReference type="Proteomes" id="UP001054821">
    <property type="component" value="Chromosome 1"/>
</dbReference>
<name>A0AAD4ZS08_PRUDU</name>
<keyword evidence="3" id="KW-1185">Reference proteome</keyword>
<proteinExistence type="predicted"/>
<accession>A0AAD4ZS08</accession>
<dbReference type="EMBL" id="JAJFAZ020000001">
    <property type="protein sequence ID" value="KAI5353257.1"/>
    <property type="molecule type" value="Genomic_DNA"/>
</dbReference>
<dbReference type="AlphaFoldDB" id="A0AAD4ZS08"/>
<sequence length="119" mass="13914">MSYMRRCLERQERAIEEGSCKRAEEQREEEEDDEQVAMAVGMLHLSSQSYHHGSQVGRGPNVDRRWWSPPFAQAVEARWKLETGLRPLLTRASLVGWKCSKWSSQIKIMKNRRLMSPKP</sequence>
<evidence type="ECO:0000313" key="3">
    <source>
        <dbReference type="Proteomes" id="UP001054821"/>
    </source>
</evidence>
<evidence type="ECO:0000256" key="1">
    <source>
        <dbReference type="SAM" id="Coils"/>
    </source>
</evidence>
<feature type="coiled-coil region" evidence="1">
    <location>
        <begin position="8"/>
        <end position="40"/>
    </location>
</feature>
<evidence type="ECO:0000313" key="2">
    <source>
        <dbReference type="EMBL" id="KAI5353257.1"/>
    </source>
</evidence>
<comment type="caution">
    <text evidence="2">The sequence shown here is derived from an EMBL/GenBank/DDBJ whole genome shotgun (WGS) entry which is preliminary data.</text>
</comment>
<protein>
    <submittedName>
        <fullName evidence="2">Uncharacterized protein</fullName>
    </submittedName>
</protein>
<gene>
    <name evidence="2" type="ORF">L3X38_006150</name>
</gene>
<reference evidence="2 3" key="1">
    <citation type="journal article" date="2022" name="G3 (Bethesda)">
        <title>Whole-genome sequence and methylome profiling of the almond [Prunus dulcis (Mill.) D.A. Webb] cultivar 'Nonpareil'.</title>
        <authorList>
            <person name="D'Amico-Willman K.M."/>
            <person name="Ouma W.Z."/>
            <person name="Meulia T."/>
            <person name="Sideli G.M."/>
            <person name="Gradziel T.M."/>
            <person name="Fresnedo-Ramirez J."/>
        </authorList>
    </citation>
    <scope>NUCLEOTIDE SEQUENCE [LARGE SCALE GENOMIC DNA]</scope>
    <source>
        <strain evidence="2">Clone GOH B32 T37-40</strain>
    </source>
</reference>
<organism evidence="2 3">
    <name type="scientific">Prunus dulcis</name>
    <name type="common">Almond</name>
    <name type="synonym">Amygdalus dulcis</name>
    <dbReference type="NCBI Taxonomy" id="3755"/>
    <lineage>
        <taxon>Eukaryota</taxon>
        <taxon>Viridiplantae</taxon>
        <taxon>Streptophyta</taxon>
        <taxon>Embryophyta</taxon>
        <taxon>Tracheophyta</taxon>
        <taxon>Spermatophyta</taxon>
        <taxon>Magnoliopsida</taxon>
        <taxon>eudicotyledons</taxon>
        <taxon>Gunneridae</taxon>
        <taxon>Pentapetalae</taxon>
        <taxon>rosids</taxon>
        <taxon>fabids</taxon>
        <taxon>Rosales</taxon>
        <taxon>Rosaceae</taxon>
        <taxon>Amygdaloideae</taxon>
        <taxon>Amygdaleae</taxon>
        <taxon>Prunus</taxon>
    </lineage>
</organism>